<keyword evidence="1" id="KW-0547">Nucleotide-binding</keyword>
<dbReference type="GO" id="GO:0016301">
    <property type="term" value="F:kinase activity"/>
    <property type="evidence" value="ECO:0007669"/>
    <property type="project" value="TreeGrafter"/>
</dbReference>
<dbReference type="OrthoDB" id="9972657at2759"/>
<gene>
    <name evidence="3" type="ORF">CAPTEDRAFT_208134</name>
</gene>
<reference evidence="4" key="3">
    <citation type="submission" date="2015-06" db="UniProtKB">
        <authorList>
            <consortium name="EnsemblMetazoa"/>
        </authorList>
    </citation>
    <scope>IDENTIFICATION</scope>
</reference>
<dbReference type="GO" id="GO:0005524">
    <property type="term" value="F:ATP binding"/>
    <property type="evidence" value="ECO:0007669"/>
    <property type="project" value="UniProtKB-KW"/>
</dbReference>
<dbReference type="SUPFAM" id="SSF52540">
    <property type="entry name" value="P-loop containing nucleoside triphosphate hydrolases"/>
    <property type="match status" value="1"/>
</dbReference>
<dbReference type="HOGENOM" id="CLU_060632_0_0_1"/>
<evidence type="ECO:0000313" key="4">
    <source>
        <dbReference type="EnsemblMetazoa" id="CapteP208134"/>
    </source>
</evidence>
<proteinExistence type="predicted"/>
<dbReference type="EnsemblMetazoa" id="CapteT208134">
    <property type="protein sequence ID" value="CapteP208134"/>
    <property type="gene ID" value="CapteG208134"/>
</dbReference>
<keyword evidence="5" id="KW-1185">Reference proteome</keyword>
<evidence type="ECO:0000256" key="1">
    <source>
        <dbReference type="ARBA" id="ARBA00022741"/>
    </source>
</evidence>
<dbReference type="InterPro" id="IPR027417">
    <property type="entry name" value="P-loop_NTPase"/>
</dbReference>
<dbReference type="Pfam" id="PF08433">
    <property type="entry name" value="KTI12"/>
    <property type="match status" value="1"/>
</dbReference>
<dbReference type="STRING" id="283909.R7UQM4"/>
<dbReference type="FunCoup" id="R7UQM4">
    <property type="interactions" value="64"/>
</dbReference>
<name>R7UQM4_CAPTE</name>
<evidence type="ECO:0000313" key="5">
    <source>
        <dbReference type="Proteomes" id="UP000014760"/>
    </source>
</evidence>
<reference evidence="3 5" key="2">
    <citation type="journal article" date="2013" name="Nature">
        <title>Insights into bilaterian evolution from three spiralian genomes.</title>
        <authorList>
            <person name="Simakov O."/>
            <person name="Marletaz F."/>
            <person name="Cho S.J."/>
            <person name="Edsinger-Gonzales E."/>
            <person name="Havlak P."/>
            <person name="Hellsten U."/>
            <person name="Kuo D.H."/>
            <person name="Larsson T."/>
            <person name="Lv J."/>
            <person name="Arendt D."/>
            <person name="Savage R."/>
            <person name="Osoegawa K."/>
            <person name="de Jong P."/>
            <person name="Grimwood J."/>
            <person name="Chapman J.A."/>
            <person name="Shapiro H."/>
            <person name="Aerts A."/>
            <person name="Otillar R.P."/>
            <person name="Terry A.Y."/>
            <person name="Boore J.L."/>
            <person name="Grigoriev I.V."/>
            <person name="Lindberg D.R."/>
            <person name="Seaver E.C."/>
            <person name="Weisblat D.A."/>
            <person name="Putnam N.H."/>
            <person name="Rokhsar D.S."/>
        </authorList>
    </citation>
    <scope>NUCLEOTIDE SEQUENCE</scope>
    <source>
        <strain evidence="3 5">I ESC-2004</strain>
    </source>
</reference>
<organism evidence="3">
    <name type="scientific">Capitella teleta</name>
    <name type="common">Polychaete worm</name>
    <dbReference type="NCBI Taxonomy" id="283909"/>
    <lineage>
        <taxon>Eukaryota</taxon>
        <taxon>Metazoa</taxon>
        <taxon>Spiralia</taxon>
        <taxon>Lophotrochozoa</taxon>
        <taxon>Annelida</taxon>
        <taxon>Polychaeta</taxon>
        <taxon>Sedentaria</taxon>
        <taxon>Scolecida</taxon>
        <taxon>Capitellidae</taxon>
        <taxon>Capitella</taxon>
    </lineage>
</organism>
<dbReference type="Gene3D" id="3.40.50.300">
    <property type="entry name" value="P-loop containing nucleotide triphosphate hydrolases"/>
    <property type="match status" value="1"/>
</dbReference>
<evidence type="ECO:0000256" key="2">
    <source>
        <dbReference type="ARBA" id="ARBA00022840"/>
    </source>
</evidence>
<dbReference type="EMBL" id="KB298735">
    <property type="protein sequence ID" value="ELU08829.1"/>
    <property type="molecule type" value="Genomic_DNA"/>
</dbReference>
<dbReference type="OMA" id="HYYRSMR"/>
<dbReference type="Proteomes" id="UP000014760">
    <property type="component" value="Unassembled WGS sequence"/>
</dbReference>
<evidence type="ECO:0000313" key="3">
    <source>
        <dbReference type="EMBL" id="ELU08829.1"/>
    </source>
</evidence>
<dbReference type="EMBL" id="AMQN01006612">
    <property type="status" value="NOT_ANNOTATED_CDS"/>
    <property type="molecule type" value="Genomic_DNA"/>
</dbReference>
<dbReference type="InterPro" id="IPR013641">
    <property type="entry name" value="KTI12/PSTK"/>
</dbReference>
<reference evidence="5" key="1">
    <citation type="submission" date="2012-12" db="EMBL/GenBank/DDBJ databases">
        <authorList>
            <person name="Hellsten U."/>
            <person name="Grimwood J."/>
            <person name="Chapman J.A."/>
            <person name="Shapiro H."/>
            <person name="Aerts A."/>
            <person name="Otillar R.P."/>
            <person name="Terry A.Y."/>
            <person name="Boore J.L."/>
            <person name="Simakov O."/>
            <person name="Marletaz F."/>
            <person name="Cho S.-J."/>
            <person name="Edsinger-Gonzales E."/>
            <person name="Havlak P."/>
            <person name="Kuo D.-H."/>
            <person name="Larsson T."/>
            <person name="Lv J."/>
            <person name="Arendt D."/>
            <person name="Savage R."/>
            <person name="Osoegawa K."/>
            <person name="de Jong P."/>
            <person name="Lindberg D.R."/>
            <person name="Seaver E.C."/>
            <person name="Weisblat D.A."/>
            <person name="Putnam N.H."/>
            <person name="Grigoriev I.V."/>
            <person name="Rokhsar D.S."/>
        </authorList>
    </citation>
    <scope>NUCLEOTIDE SEQUENCE</scope>
    <source>
        <strain evidence="5">I ESC-2004</strain>
    </source>
</reference>
<dbReference type="GO" id="GO:0000049">
    <property type="term" value="F:tRNA binding"/>
    <property type="evidence" value="ECO:0007669"/>
    <property type="project" value="TreeGrafter"/>
</dbReference>
<dbReference type="InterPro" id="IPR052648">
    <property type="entry name" value="Ser-tRNA(Sec)_kinase"/>
</dbReference>
<keyword evidence="2" id="KW-0067">ATP-binding</keyword>
<sequence length="376" mass="43184">MYFITLKRLRAEKQKVNISEHGFSEMRHRPNELRDEAMRDVCILICCGIPASGKSTFIQSLKSTQDEYHILHLSYDELLPWKIEKEIIEDAEHQSYSKWKAYRKRILHAVDSAMTSSFDVSSVDLGAFDSEIAQRFKTIIQQTKMTRTGKKVLIAVDDNMYYQSMRYDYYQLARKYKVGFAQLHFPCDVSVALERNSERAEKVACDVIRSMAGKFEKPNTENEWEKFSMEWHDSSHLSTVLALLDDALGHPVQSLPEEDPTMRIESQLKCSQSVMHQIDQILRTLVSQCMAEVKGNMAEVKGNMAEVKDKYSQSGIIRQFAKEVAAVKKSLFEEFRSGELLVSASITENVTNASKDSAHPLNAYVRERFLQRIPAL</sequence>
<dbReference type="PANTHER" id="PTHR20873">
    <property type="entry name" value="L-SERYL-TRNA(SEC) KINASE"/>
    <property type="match status" value="1"/>
</dbReference>
<evidence type="ECO:0008006" key="6">
    <source>
        <dbReference type="Google" id="ProtNLM"/>
    </source>
</evidence>
<dbReference type="AlphaFoldDB" id="R7UQM4"/>
<dbReference type="PANTHER" id="PTHR20873:SF0">
    <property type="entry name" value="L-SERYL-TRNA(SEC) KINASE"/>
    <property type="match status" value="1"/>
</dbReference>
<accession>R7UQM4</accession>
<protein>
    <recommendedName>
        <fullName evidence="6">L-seryl-tRNA(Sec) kinase</fullName>
    </recommendedName>
</protein>